<evidence type="ECO:0008006" key="4">
    <source>
        <dbReference type="Google" id="ProtNLM"/>
    </source>
</evidence>
<feature type="transmembrane region" description="Helical" evidence="1">
    <location>
        <begin position="12"/>
        <end position="31"/>
    </location>
</feature>
<feature type="transmembrane region" description="Helical" evidence="1">
    <location>
        <begin position="51"/>
        <end position="73"/>
    </location>
</feature>
<dbReference type="InterPro" id="IPR045919">
    <property type="entry name" value="DUF6338"/>
</dbReference>
<keyword evidence="1" id="KW-0472">Membrane</keyword>
<evidence type="ECO:0000256" key="1">
    <source>
        <dbReference type="SAM" id="Phobius"/>
    </source>
</evidence>
<keyword evidence="1" id="KW-1133">Transmembrane helix</keyword>
<evidence type="ECO:0000313" key="2">
    <source>
        <dbReference type="EMBL" id="STZ62315.1"/>
    </source>
</evidence>
<proteinExistence type="predicted"/>
<gene>
    <name evidence="2" type="ORF">NCTC10821_05884</name>
</gene>
<dbReference type="AlphaFoldDB" id="A0A378TRC2"/>
<sequence length="231" mass="25749">MPRLPRGVDGMIPSSFQALGVILLVLLPGGLYELAREQRSGRWGLRGTDQLVRMLGFSVAFQVAIAPLTYWLYGHYVVTGYLARGEPVSGWVWVLCAGYLLLPFALGRVTALGHKYRQCPANCWQRLLVRVVSTYTDTAPAPRAWDQLFTGRNRPGWIVLHLIDGSRLAGAWNDSYASGYPEEDKDLFLSDQVALTADGQFEIAADGLPLSLQKALLISWDRVHHLDFYEA</sequence>
<dbReference type="Proteomes" id="UP000254978">
    <property type="component" value="Unassembled WGS sequence"/>
</dbReference>
<dbReference type="EMBL" id="UGQT01000001">
    <property type="protein sequence ID" value="STZ62315.1"/>
    <property type="molecule type" value="Genomic_DNA"/>
</dbReference>
<organism evidence="2 3">
    <name type="scientific">Mycolicibacterium tokaiense</name>
    <dbReference type="NCBI Taxonomy" id="39695"/>
    <lineage>
        <taxon>Bacteria</taxon>
        <taxon>Bacillati</taxon>
        <taxon>Actinomycetota</taxon>
        <taxon>Actinomycetes</taxon>
        <taxon>Mycobacteriales</taxon>
        <taxon>Mycobacteriaceae</taxon>
        <taxon>Mycolicibacterium</taxon>
    </lineage>
</organism>
<reference evidence="2 3" key="1">
    <citation type="submission" date="2018-06" db="EMBL/GenBank/DDBJ databases">
        <authorList>
            <consortium name="Pathogen Informatics"/>
            <person name="Doyle S."/>
        </authorList>
    </citation>
    <scope>NUCLEOTIDE SEQUENCE [LARGE SCALE GENOMIC DNA]</scope>
    <source>
        <strain evidence="2 3">NCTC10821</strain>
    </source>
</reference>
<name>A0A378TRC2_9MYCO</name>
<feature type="transmembrane region" description="Helical" evidence="1">
    <location>
        <begin position="88"/>
        <end position="107"/>
    </location>
</feature>
<evidence type="ECO:0000313" key="3">
    <source>
        <dbReference type="Proteomes" id="UP000254978"/>
    </source>
</evidence>
<dbReference type="Pfam" id="PF19865">
    <property type="entry name" value="DUF6338"/>
    <property type="match status" value="1"/>
</dbReference>
<accession>A0A378TRC2</accession>
<keyword evidence="3" id="KW-1185">Reference proteome</keyword>
<keyword evidence="1" id="KW-0812">Transmembrane</keyword>
<protein>
    <recommendedName>
        <fullName evidence="4">Transmembrane protein</fullName>
    </recommendedName>
</protein>